<organism evidence="2 3">
    <name type="scientific">Croceibacterium selenioxidans</name>
    <dbReference type="NCBI Taxonomy" id="2838833"/>
    <lineage>
        <taxon>Bacteria</taxon>
        <taxon>Pseudomonadati</taxon>
        <taxon>Pseudomonadota</taxon>
        <taxon>Alphaproteobacteria</taxon>
        <taxon>Sphingomonadales</taxon>
        <taxon>Erythrobacteraceae</taxon>
        <taxon>Croceibacterium</taxon>
    </lineage>
</organism>
<name>A0ABS5W1I1_9SPHN</name>
<dbReference type="EMBL" id="JAHFVK010000001">
    <property type="protein sequence ID" value="MBT2133626.1"/>
    <property type="molecule type" value="Genomic_DNA"/>
</dbReference>
<dbReference type="Pfam" id="PF14534">
    <property type="entry name" value="DUF4440"/>
    <property type="match status" value="1"/>
</dbReference>
<proteinExistence type="predicted"/>
<protein>
    <submittedName>
        <fullName evidence="2">DUF4440 domain-containing protein</fullName>
    </submittedName>
</protein>
<accession>A0ABS5W1I1</accession>
<feature type="domain" description="DUF4440" evidence="1">
    <location>
        <begin position="16"/>
        <end position="107"/>
    </location>
</feature>
<dbReference type="InterPro" id="IPR032710">
    <property type="entry name" value="NTF2-like_dom_sf"/>
</dbReference>
<evidence type="ECO:0000313" key="3">
    <source>
        <dbReference type="Proteomes" id="UP000811255"/>
    </source>
</evidence>
<dbReference type="Gene3D" id="3.10.450.50">
    <property type="match status" value="1"/>
</dbReference>
<sequence>MADDLTTLIQLNADIGLAETKGDSVFLESAVAGQLAFRRANGVVVDRGGYLAAVARSEERETEIESVQLYGDRAVVTCIVTLVRADGTRPRFHNTRLFISTPAGWKMLGWANAAM</sequence>
<dbReference type="Proteomes" id="UP000811255">
    <property type="component" value="Unassembled WGS sequence"/>
</dbReference>
<dbReference type="RefSeq" id="WP_214534920.1">
    <property type="nucleotide sequence ID" value="NZ_JAHFVK010000001.1"/>
</dbReference>
<evidence type="ECO:0000259" key="1">
    <source>
        <dbReference type="Pfam" id="PF14534"/>
    </source>
</evidence>
<dbReference type="SUPFAM" id="SSF54427">
    <property type="entry name" value="NTF2-like"/>
    <property type="match status" value="1"/>
</dbReference>
<keyword evidence="3" id="KW-1185">Reference proteome</keyword>
<evidence type="ECO:0000313" key="2">
    <source>
        <dbReference type="EMBL" id="MBT2133626.1"/>
    </source>
</evidence>
<gene>
    <name evidence="2" type="ORF">KK137_04700</name>
</gene>
<dbReference type="InterPro" id="IPR027843">
    <property type="entry name" value="DUF4440"/>
</dbReference>
<reference evidence="2 3" key="1">
    <citation type="submission" date="2021-05" db="EMBL/GenBank/DDBJ databases">
        <title>Croceibacterium sp. LX-88 genome sequence.</title>
        <authorList>
            <person name="Luo X."/>
        </authorList>
    </citation>
    <scope>NUCLEOTIDE SEQUENCE [LARGE SCALE GENOMIC DNA]</scope>
    <source>
        <strain evidence="2 3">LX-88</strain>
    </source>
</reference>
<comment type="caution">
    <text evidence="2">The sequence shown here is derived from an EMBL/GenBank/DDBJ whole genome shotgun (WGS) entry which is preliminary data.</text>
</comment>